<evidence type="ECO:0000259" key="13">
    <source>
        <dbReference type="PROSITE" id="PS51199"/>
    </source>
</evidence>
<dbReference type="GO" id="GO:0005829">
    <property type="term" value="C:cytosol"/>
    <property type="evidence" value="ECO:0007669"/>
    <property type="project" value="TreeGrafter"/>
</dbReference>
<dbReference type="GO" id="GO:0016787">
    <property type="term" value="F:hydrolase activity"/>
    <property type="evidence" value="ECO:0007669"/>
    <property type="project" value="UniProtKB-KW"/>
</dbReference>
<gene>
    <name evidence="14" type="ORF">H2204_011390</name>
</gene>
<sequence length="961" mass="106604">MAWAVKWKLPAQQKLVLIMLANRTNSDTGRCDPAHKKLATDCGMSPDSIKRAIAALEAAGLVGIVRRSHEGVNLPNQYDLYLELSGAGKPGEWVPQIQGVGADCPEGSGHTAPTVGAYSTTKQESNQEVETASSPAGDGEADAERDLLGGKTYTGCPHEAIIAAYHRELPNCPEVRGWSKKRQEHLRARWKEDPTRQSVEWWRGLFEWMKESDWLMGRSGLPAVADQVRRELAQGLRRHVPQQSHWGAGLMRFDPNLPPHSVEAEQAVLGGLMLSPEAWPLVSDTLSAEDFYRHDHRLIFESIRTLAEKQRPFDAVTIGEWFESRGKLELVGDGAYITELASTTPSAANVAAYAEIVVQYAGRRRLADVGRRAVESAHEQDGREFPEILAELTQEIAGLQPAQRGGLRLAGETMYGWYKRWEDRYHSGGGLTGLETPWAEFNRVTHGLQPSTAYLIAGRPSMGKSIAALNVAVFCALHGITVGLFSLEMSIDDCHDRNVACVGKIPHEWVTRPSHSGEDSEIYQSRMTPAIRDLKAAPLYIDDTASLNVRQFEARARRMHQRKPLQLLVIDHIHDFDVDPRMARFEYGRILQKGKDLAKEWKIPLVALAQLNRSVTGRTDRRPTLSDLRESGELEQKADVVVLLHREDYYDTPEHQTHLQGVVEMHFAKGRNIRAGERISLQNRFDQMRIDNWDGPLPRKPEAANDDQPPRRTSYGYGAQALGGHARPPSGEAGPAAVARPRAAINHGRGLPPSGIACPPPGPQAGPTGKTAGNACRRCAVKPSIKEQLKHWGHYQEHRFCAPLAPEESPTKDEHPLARAQQFAQGAKRERPPLLRDGHDRRMLLGAGAGRVSRTGAVLPVAPWAVDPIPCAETRAMVSRSPTAAVMVGSPDEYRWIDRALSDLYRQNMVRALVVLEEFTGRGSQAKRAEVVAKKLGAAFTKWQYRKELDKGMAFMEARRA</sequence>
<dbReference type="Pfam" id="PF03796">
    <property type="entry name" value="DnaB_C"/>
    <property type="match status" value="1"/>
</dbReference>
<dbReference type="PROSITE" id="PS51199">
    <property type="entry name" value="SF4_HELICASE"/>
    <property type="match status" value="1"/>
</dbReference>
<evidence type="ECO:0000256" key="10">
    <source>
        <dbReference type="ARBA" id="ARBA00044969"/>
    </source>
</evidence>
<keyword evidence="3" id="KW-0235">DNA replication</keyword>
<proteinExistence type="inferred from homology"/>
<dbReference type="GO" id="GO:0003677">
    <property type="term" value="F:DNA binding"/>
    <property type="evidence" value="ECO:0007669"/>
    <property type="project" value="UniProtKB-KW"/>
</dbReference>
<evidence type="ECO:0000256" key="5">
    <source>
        <dbReference type="ARBA" id="ARBA00022801"/>
    </source>
</evidence>
<dbReference type="SUPFAM" id="SSF52540">
    <property type="entry name" value="P-loop containing nucleoside triphosphate hydrolases"/>
    <property type="match status" value="1"/>
</dbReference>
<dbReference type="PANTHER" id="PTHR30153:SF2">
    <property type="entry name" value="REPLICATIVE DNA HELICASE"/>
    <property type="match status" value="1"/>
</dbReference>
<dbReference type="InterPro" id="IPR016136">
    <property type="entry name" value="DNA_helicase_N/primase_C"/>
</dbReference>
<keyword evidence="7" id="KW-0067">ATP-binding</keyword>
<comment type="catalytic activity">
    <reaction evidence="11">
        <text>ATP + H2O = ADP + phosphate + H(+)</text>
        <dbReference type="Rhea" id="RHEA:13065"/>
        <dbReference type="ChEBI" id="CHEBI:15377"/>
        <dbReference type="ChEBI" id="CHEBI:15378"/>
        <dbReference type="ChEBI" id="CHEBI:30616"/>
        <dbReference type="ChEBI" id="CHEBI:43474"/>
        <dbReference type="ChEBI" id="CHEBI:456216"/>
        <dbReference type="EC" id="5.6.2.3"/>
    </reaction>
</comment>
<keyword evidence="8" id="KW-0238">DNA-binding</keyword>
<feature type="domain" description="SF4 helicase" evidence="13">
    <location>
        <begin position="427"/>
        <end position="704"/>
    </location>
</feature>
<evidence type="ECO:0000256" key="1">
    <source>
        <dbReference type="ARBA" id="ARBA00008428"/>
    </source>
</evidence>
<accession>A0AA38XUB9</accession>
<name>A0AA38XUB9_9EURO</name>
<dbReference type="FunFam" id="1.10.860.10:FF:000001">
    <property type="entry name" value="Replicative DNA helicase"/>
    <property type="match status" value="1"/>
</dbReference>
<dbReference type="SUPFAM" id="SSF48024">
    <property type="entry name" value="N-terminal domain of DnaB helicase"/>
    <property type="match status" value="1"/>
</dbReference>
<dbReference type="GO" id="GO:0006269">
    <property type="term" value="P:DNA replication, synthesis of primer"/>
    <property type="evidence" value="ECO:0007669"/>
    <property type="project" value="UniProtKB-KW"/>
</dbReference>
<dbReference type="InterPro" id="IPR036185">
    <property type="entry name" value="DNA_heli_DnaB-like_N_sf"/>
</dbReference>
<feature type="region of interest" description="Disordered" evidence="12">
    <location>
        <begin position="807"/>
        <end position="834"/>
    </location>
</feature>
<dbReference type="GO" id="GO:0005524">
    <property type="term" value="F:ATP binding"/>
    <property type="evidence" value="ECO:0007669"/>
    <property type="project" value="UniProtKB-KW"/>
</dbReference>
<organism evidence="14">
    <name type="scientific">Knufia peltigerae</name>
    <dbReference type="NCBI Taxonomy" id="1002370"/>
    <lineage>
        <taxon>Eukaryota</taxon>
        <taxon>Fungi</taxon>
        <taxon>Dikarya</taxon>
        <taxon>Ascomycota</taxon>
        <taxon>Pezizomycotina</taxon>
        <taxon>Eurotiomycetes</taxon>
        <taxon>Chaetothyriomycetidae</taxon>
        <taxon>Chaetothyriales</taxon>
        <taxon>Trichomeriaceae</taxon>
        <taxon>Knufia</taxon>
    </lineage>
</organism>
<dbReference type="InterPro" id="IPR007693">
    <property type="entry name" value="DNA_helicase_DnaB-like_N"/>
</dbReference>
<comment type="caution">
    <text evidence="14">The sequence shown here is derived from an EMBL/GenBank/DDBJ whole genome shotgun (WGS) entry which is preliminary data.</text>
</comment>
<dbReference type="InterPro" id="IPR027417">
    <property type="entry name" value="P-loop_NTPase"/>
</dbReference>
<dbReference type="Pfam" id="PF13730">
    <property type="entry name" value="HTH_36"/>
    <property type="match status" value="1"/>
</dbReference>
<dbReference type="Pfam" id="PF00772">
    <property type="entry name" value="DnaB"/>
    <property type="match status" value="1"/>
</dbReference>
<evidence type="ECO:0000256" key="7">
    <source>
        <dbReference type="ARBA" id="ARBA00022840"/>
    </source>
</evidence>
<reference evidence="14" key="1">
    <citation type="submission" date="2022-10" db="EMBL/GenBank/DDBJ databases">
        <title>Culturing micro-colonial fungi from biological soil crusts in the Mojave desert and describing Neophaeococcomyces mojavensis, and introducing the new genera and species Taxawa tesnikishii.</title>
        <authorList>
            <person name="Kurbessoian T."/>
            <person name="Stajich J.E."/>
        </authorList>
    </citation>
    <scope>NUCLEOTIDE SEQUENCE</scope>
    <source>
        <strain evidence="14">TK_35</strain>
    </source>
</reference>
<feature type="region of interest" description="Disordered" evidence="12">
    <location>
        <begin position="106"/>
        <end position="142"/>
    </location>
</feature>
<keyword evidence="9" id="KW-0413">Isomerase</keyword>
<dbReference type="EMBL" id="JAPDRN010000104">
    <property type="protein sequence ID" value="KAJ9622910.1"/>
    <property type="molecule type" value="Genomic_DNA"/>
</dbReference>
<evidence type="ECO:0000313" key="14">
    <source>
        <dbReference type="EMBL" id="KAJ9622910.1"/>
    </source>
</evidence>
<dbReference type="GO" id="GO:0043139">
    <property type="term" value="F:5'-3' DNA helicase activity"/>
    <property type="evidence" value="ECO:0007669"/>
    <property type="project" value="UniProtKB-EC"/>
</dbReference>
<dbReference type="InterPro" id="IPR007694">
    <property type="entry name" value="DNA_helicase_DnaB-like_C"/>
</dbReference>
<protein>
    <recommendedName>
        <fullName evidence="10">DNA 5'-3' helicase</fullName>
        <ecNumber evidence="10">5.6.2.3</ecNumber>
    </recommendedName>
</protein>
<keyword evidence="2" id="KW-0639">Primosome</keyword>
<evidence type="ECO:0000256" key="8">
    <source>
        <dbReference type="ARBA" id="ARBA00023125"/>
    </source>
</evidence>
<dbReference type="Gene3D" id="1.10.860.10">
    <property type="entry name" value="DNAb Helicase, Chain A"/>
    <property type="match status" value="1"/>
</dbReference>
<comment type="similarity">
    <text evidence="1">Belongs to the helicase family. DnaB subfamily.</text>
</comment>
<dbReference type="Gene3D" id="3.40.50.300">
    <property type="entry name" value="P-loop containing nucleotide triphosphate hydrolases"/>
    <property type="match status" value="1"/>
</dbReference>
<evidence type="ECO:0000256" key="12">
    <source>
        <dbReference type="SAM" id="MobiDB-lite"/>
    </source>
</evidence>
<dbReference type="Gene3D" id="1.10.10.10">
    <property type="entry name" value="Winged helix-like DNA-binding domain superfamily/Winged helix DNA-binding domain"/>
    <property type="match status" value="1"/>
</dbReference>
<feature type="region of interest" description="Disordered" evidence="12">
    <location>
        <begin position="690"/>
        <end position="773"/>
    </location>
</feature>
<feature type="compositionally biased region" description="Basic and acidic residues" evidence="12">
    <location>
        <begin position="690"/>
        <end position="703"/>
    </location>
</feature>
<keyword evidence="4" id="KW-0547">Nucleotide-binding</keyword>
<dbReference type="AlphaFoldDB" id="A0AA38XUB9"/>
<evidence type="ECO:0000256" key="11">
    <source>
        <dbReference type="ARBA" id="ARBA00048954"/>
    </source>
</evidence>
<evidence type="ECO:0000256" key="2">
    <source>
        <dbReference type="ARBA" id="ARBA00022515"/>
    </source>
</evidence>
<feature type="compositionally biased region" description="Polar residues" evidence="12">
    <location>
        <begin position="117"/>
        <end position="134"/>
    </location>
</feature>
<dbReference type="InterPro" id="IPR036388">
    <property type="entry name" value="WH-like_DNA-bd_sf"/>
</dbReference>
<evidence type="ECO:0000256" key="6">
    <source>
        <dbReference type="ARBA" id="ARBA00022806"/>
    </source>
</evidence>
<evidence type="ECO:0000256" key="9">
    <source>
        <dbReference type="ARBA" id="ARBA00023235"/>
    </source>
</evidence>
<evidence type="ECO:0000256" key="3">
    <source>
        <dbReference type="ARBA" id="ARBA00022705"/>
    </source>
</evidence>
<keyword evidence="6" id="KW-0347">Helicase</keyword>
<dbReference type="PANTHER" id="PTHR30153">
    <property type="entry name" value="REPLICATIVE DNA HELICASE DNAB"/>
    <property type="match status" value="1"/>
</dbReference>
<keyword evidence="5" id="KW-0378">Hydrolase</keyword>
<feature type="compositionally biased region" description="Low complexity" evidence="12">
    <location>
        <begin position="733"/>
        <end position="757"/>
    </location>
</feature>
<evidence type="ECO:0000256" key="4">
    <source>
        <dbReference type="ARBA" id="ARBA00022741"/>
    </source>
</evidence>
<dbReference type="EC" id="5.6.2.3" evidence="10"/>